<feature type="domain" description="T-SNARE coiled-coil homology" evidence="6">
    <location>
        <begin position="153"/>
        <end position="215"/>
    </location>
</feature>
<name>H2YEB9_CIOSA</name>
<evidence type="ECO:0000256" key="3">
    <source>
        <dbReference type="SAM" id="Coils"/>
    </source>
</evidence>
<feature type="region of interest" description="Disordered" evidence="4">
    <location>
        <begin position="71"/>
        <end position="90"/>
    </location>
</feature>
<dbReference type="Pfam" id="PF05739">
    <property type="entry name" value="SNARE"/>
    <property type="match status" value="1"/>
</dbReference>
<reference evidence="7" key="3">
    <citation type="submission" date="2025-09" db="UniProtKB">
        <authorList>
            <consortium name="Ensembl"/>
        </authorList>
    </citation>
    <scope>IDENTIFICATION</scope>
</reference>
<evidence type="ECO:0000256" key="5">
    <source>
        <dbReference type="SAM" id="Phobius"/>
    </source>
</evidence>
<dbReference type="SMART" id="SM00503">
    <property type="entry name" value="SynN"/>
    <property type="match status" value="1"/>
</dbReference>
<dbReference type="InterPro" id="IPR045242">
    <property type="entry name" value="Syntaxin"/>
</dbReference>
<sequence length="250" mass="28370">MESSADARNYTRLTQLVSSNLQKIFKNGQELKNLLSRLGADNDSGELLIELNKRQHHTKDLLEKTADHLTKVKSIPAPESSSEKRERNKMTTRLTKDLKEVSTTFQETQREIAKIEKNSIAKMRSQSESNSEKQPFLNAQGGMQMQQMAAHDLAALQERELELQKLESDIVDVNIIFNDLGKMVEDQGEMIDSIEAHVDNAQDKVVKGKSELEQAEENQKKSRKKKLICGVILIVLIIIVILIIYFSIPK</sequence>
<accession>H2YEB9</accession>
<keyword evidence="5" id="KW-1133">Transmembrane helix</keyword>
<keyword evidence="3" id="KW-0175">Coiled coil</keyword>
<dbReference type="eggNOG" id="KOG0811">
    <property type="taxonomic scope" value="Eukaryota"/>
</dbReference>
<feature type="coiled-coil region" evidence="3">
    <location>
        <begin position="198"/>
        <end position="225"/>
    </location>
</feature>
<dbReference type="GO" id="GO:0005484">
    <property type="term" value="F:SNAP receptor activity"/>
    <property type="evidence" value="ECO:0007669"/>
    <property type="project" value="InterPro"/>
</dbReference>
<dbReference type="SMART" id="SM00397">
    <property type="entry name" value="t_SNARE"/>
    <property type="match status" value="1"/>
</dbReference>
<dbReference type="InterPro" id="IPR010989">
    <property type="entry name" value="SNARE"/>
</dbReference>
<organism evidence="7 8">
    <name type="scientific">Ciona savignyi</name>
    <name type="common">Pacific transparent sea squirt</name>
    <dbReference type="NCBI Taxonomy" id="51511"/>
    <lineage>
        <taxon>Eukaryota</taxon>
        <taxon>Metazoa</taxon>
        <taxon>Chordata</taxon>
        <taxon>Tunicata</taxon>
        <taxon>Ascidiacea</taxon>
        <taxon>Phlebobranchia</taxon>
        <taxon>Cionidae</taxon>
        <taxon>Ciona</taxon>
    </lineage>
</organism>
<dbReference type="GO" id="GO:0000149">
    <property type="term" value="F:SNARE binding"/>
    <property type="evidence" value="ECO:0007669"/>
    <property type="project" value="TreeGrafter"/>
</dbReference>
<dbReference type="GeneTree" id="ENSGT01000000214440"/>
<reference evidence="8" key="1">
    <citation type="submission" date="2003-08" db="EMBL/GenBank/DDBJ databases">
        <authorList>
            <person name="Birren B."/>
            <person name="Nusbaum C."/>
            <person name="Abebe A."/>
            <person name="Abouelleil A."/>
            <person name="Adekoya E."/>
            <person name="Ait-zahra M."/>
            <person name="Allen N."/>
            <person name="Allen T."/>
            <person name="An P."/>
            <person name="Anderson M."/>
            <person name="Anderson S."/>
            <person name="Arachchi H."/>
            <person name="Armbruster J."/>
            <person name="Bachantsang P."/>
            <person name="Baldwin J."/>
            <person name="Barry A."/>
            <person name="Bayul T."/>
            <person name="Blitshsteyn B."/>
            <person name="Bloom T."/>
            <person name="Blye J."/>
            <person name="Boguslavskiy L."/>
            <person name="Borowsky M."/>
            <person name="Boukhgalter B."/>
            <person name="Brunache A."/>
            <person name="Butler J."/>
            <person name="Calixte N."/>
            <person name="Calvo S."/>
            <person name="Camarata J."/>
            <person name="Campo K."/>
            <person name="Chang J."/>
            <person name="Cheshatsang Y."/>
            <person name="Citroen M."/>
            <person name="Collymore A."/>
            <person name="Considine T."/>
            <person name="Cook A."/>
            <person name="Cooke P."/>
            <person name="Corum B."/>
            <person name="Cuomo C."/>
            <person name="David R."/>
            <person name="Dawoe T."/>
            <person name="Degray S."/>
            <person name="Dodge S."/>
            <person name="Dooley K."/>
            <person name="Dorje P."/>
            <person name="Dorjee K."/>
            <person name="Dorris L."/>
            <person name="Duffey N."/>
            <person name="Dupes A."/>
            <person name="Elkins T."/>
            <person name="Engels R."/>
            <person name="Erickson J."/>
            <person name="Farina A."/>
            <person name="Faro S."/>
            <person name="Ferreira P."/>
            <person name="Fischer H."/>
            <person name="Fitzgerald M."/>
            <person name="Foley K."/>
            <person name="Gage D."/>
            <person name="Galagan J."/>
            <person name="Gearin G."/>
            <person name="Gnerre S."/>
            <person name="Gnirke A."/>
            <person name="Goyette A."/>
            <person name="Graham J."/>
            <person name="Grandbois E."/>
            <person name="Gyaltsen K."/>
            <person name="Hafez N."/>
            <person name="Hagopian D."/>
            <person name="Hagos B."/>
            <person name="Hall J."/>
            <person name="Hatcher B."/>
            <person name="Heller A."/>
            <person name="Higgins H."/>
            <person name="Honan T."/>
            <person name="Horn A."/>
            <person name="Houde N."/>
            <person name="Hughes L."/>
            <person name="Hulme W."/>
            <person name="Husby E."/>
            <person name="Iliev I."/>
            <person name="Jaffe D."/>
            <person name="Jones C."/>
            <person name="Kamal M."/>
            <person name="Kamat A."/>
            <person name="Kamvysselis M."/>
            <person name="Karlsson E."/>
            <person name="Kells C."/>
            <person name="Kieu A."/>
            <person name="Kisner P."/>
            <person name="Kodira C."/>
            <person name="Kulbokas E."/>
            <person name="Labutti K."/>
            <person name="Lama D."/>
            <person name="Landers T."/>
            <person name="Leger J."/>
            <person name="Levine S."/>
            <person name="Lewis D."/>
            <person name="Lewis T."/>
            <person name="Lindblad-toh K."/>
            <person name="Liu X."/>
            <person name="Lokyitsang T."/>
            <person name="Lokyitsang Y."/>
            <person name="Lucien O."/>
            <person name="Lui A."/>
            <person name="Ma L.J."/>
            <person name="Mabbitt R."/>
            <person name="Macdonald J."/>
            <person name="Maclean C."/>
            <person name="Major J."/>
            <person name="Manning J."/>
            <person name="Marabella R."/>
            <person name="Maru K."/>
            <person name="Matthews C."/>
            <person name="Mauceli E."/>
            <person name="Mccarthy M."/>
            <person name="Mcdonough S."/>
            <person name="Mcghee T."/>
            <person name="Meldrim J."/>
            <person name="Meneus L."/>
            <person name="Mesirov J."/>
            <person name="Mihalev A."/>
            <person name="Mihova T."/>
            <person name="Mikkelsen T."/>
            <person name="Mlenga V."/>
            <person name="Moru K."/>
            <person name="Mozes J."/>
            <person name="Mulrain L."/>
            <person name="Munson G."/>
            <person name="Naylor J."/>
            <person name="Newes C."/>
            <person name="Nguyen C."/>
            <person name="Nguyen N."/>
            <person name="Nguyen T."/>
            <person name="Nicol R."/>
            <person name="Nielsen C."/>
            <person name="Nizzari M."/>
            <person name="Norbu C."/>
            <person name="Norbu N."/>
            <person name="O'donnell P."/>
            <person name="Okoawo O."/>
            <person name="O'leary S."/>
            <person name="Omotosho B."/>
            <person name="O'neill K."/>
            <person name="Osman S."/>
            <person name="Parker S."/>
            <person name="Perrin D."/>
            <person name="Phunkhang P."/>
            <person name="Piqani B."/>
            <person name="Purcell S."/>
            <person name="Rachupka T."/>
            <person name="Ramasamy U."/>
            <person name="Rameau R."/>
            <person name="Ray V."/>
            <person name="Raymond C."/>
            <person name="Retta R."/>
            <person name="Richardson S."/>
            <person name="Rise C."/>
            <person name="Rodriguez J."/>
            <person name="Rogers J."/>
            <person name="Rogov P."/>
            <person name="Rutman M."/>
            <person name="Schupbach R."/>
            <person name="Seaman C."/>
            <person name="Settipalli S."/>
            <person name="Sharpe T."/>
            <person name="Sheridan J."/>
            <person name="Sherpa N."/>
            <person name="Shi J."/>
            <person name="Smirnov S."/>
            <person name="Smith C."/>
            <person name="Sougnez C."/>
            <person name="Spencer B."/>
            <person name="Stalker J."/>
            <person name="Stange-thomann N."/>
            <person name="Stavropoulos S."/>
            <person name="Stetson K."/>
            <person name="Stone C."/>
            <person name="Stone S."/>
            <person name="Stubbs M."/>
            <person name="Talamas J."/>
            <person name="Tchuinga P."/>
            <person name="Tenzing P."/>
            <person name="Tesfaye S."/>
            <person name="Theodore J."/>
            <person name="Thoulutsang Y."/>
            <person name="Topham K."/>
            <person name="Towey S."/>
            <person name="Tsamla T."/>
            <person name="Tsomo N."/>
            <person name="Vallee D."/>
            <person name="Vassiliev H."/>
            <person name="Venkataraman V."/>
            <person name="Vinson J."/>
            <person name="Vo A."/>
            <person name="Wade C."/>
            <person name="Wang S."/>
            <person name="Wangchuk T."/>
            <person name="Wangdi T."/>
            <person name="Whittaker C."/>
            <person name="Wilkinson J."/>
            <person name="Wu Y."/>
            <person name="Wyman D."/>
            <person name="Yadav S."/>
            <person name="Yang S."/>
            <person name="Yang X."/>
            <person name="Yeager S."/>
            <person name="Yee E."/>
            <person name="Young G."/>
            <person name="Zainoun J."/>
            <person name="Zembeck L."/>
            <person name="Zimmer A."/>
            <person name="Zody M."/>
            <person name="Lander E."/>
        </authorList>
    </citation>
    <scope>NUCLEOTIDE SEQUENCE [LARGE SCALE GENOMIC DNA]</scope>
</reference>
<feature type="compositionally biased region" description="Basic and acidic residues" evidence="4">
    <location>
        <begin position="81"/>
        <end position="90"/>
    </location>
</feature>
<dbReference type="Gene3D" id="1.20.58.70">
    <property type="match status" value="1"/>
</dbReference>
<dbReference type="PANTHER" id="PTHR19957:SF411">
    <property type="entry name" value="LD23667P"/>
    <property type="match status" value="1"/>
</dbReference>
<dbReference type="GO" id="GO:0006906">
    <property type="term" value="P:vesicle fusion"/>
    <property type="evidence" value="ECO:0007669"/>
    <property type="project" value="TreeGrafter"/>
</dbReference>
<dbReference type="GO" id="GO:0008021">
    <property type="term" value="C:synaptic vesicle"/>
    <property type="evidence" value="ECO:0007669"/>
    <property type="project" value="TreeGrafter"/>
</dbReference>
<dbReference type="PROSITE" id="PS50192">
    <property type="entry name" value="T_SNARE"/>
    <property type="match status" value="1"/>
</dbReference>
<dbReference type="STRING" id="51511.ENSCSAVP00000003667"/>
<proteinExistence type="inferred from homology"/>
<dbReference type="Ensembl" id="ENSCSAVT00000003723.1">
    <property type="protein sequence ID" value="ENSCSAVP00000003667.1"/>
    <property type="gene ID" value="ENSCSAVG00000002177.1"/>
</dbReference>
<evidence type="ECO:0000256" key="4">
    <source>
        <dbReference type="SAM" id="MobiDB-lite"/>
    </source>
</evidence>
<dbReference type="OMA" id="FRNVPPI"/>
<feature type="transmembrane region" description="Helical" evidence="5">
    <location>
        <begin position="227"/>
        <end position="248"/>
    </location>
</feature>
<evidence type="ECO:0000313" key="7">
    <source>
        <dbReference type="Ensembl" id="ENSCSAVP00000003667.1"/>
    </source>
</evidence>
<dbReference type="GO" id="GO:0031201">
    <property type="term" value="C:SNARE complex"/>
    <property type="evidence" value="ECO:0007669"/>
    <property type="project" value="TreeGrafter"/>
</dbReference>
<dbReference type="PANTHER" id="PTHR19957">
    <property type="entry name" value="SYNTAXIN"/>
    <property type="match status" value="1"/>
</dbReference>
<dbReference type="GO" id="GO:0048278">
    <property type="term" value="P:vesicle docking"/>
    <property type="evidence" value="ECO:0007669"/>
    <property type="project" value="TreeGrafter"/>
</dbReference>
<evidence type="ECO:0000256" key="2">
    <source>
        <dbReference type="RuleBase" id="RU003858"/>
    </source>
</evidence>
<evidence type="ECO:0000313" key="8">
    <source>
        <dbReference type="Proteomes" id="UP000007875"/>
    </source>
</evidence>
<dbReference type="HOGENOM" id="CLU_059257_1_1_1"/>
<dbReference type="SUPFAM" id="SSF47661">
    <property type="entry name" value="t-snare proteins"/>
    <property type="match status" value="1"/>
</dbReference>
<dbReference type="Gene3D" id="1.20.5.110">
    <property type="match status" value="1"/>
</dbReference>
<dbReference type="Proteomes" id="UP000007875">
    <property type="component" value="Unassembled WGS sequence"/>
</dbReference>
<dbReference type="InterPro" id="IPR006011">
    <property type="entry name" value="Syntaxin_N"/>
</dbReference>
<keyword evidence="8" id="KW-1185">Reference proteome</keyword>
<dbReference type="InterPro" id="IPR006012">
    <property type="entry name" value="Syntaxin/epimorphin_CS"/>
</dbReference>
<dbReference type="GO" id="GO:0006886">
    <property type="term" value="P:intracellular protein transport"/>
    <property type="evidence" value="ECO:0007669"/>
    <property type="project" value="InterPro"/>
</dbReference>
<dbReference type="AlphaFoldDB" id="H2YEB9"/>
<evidence type="ECO:0000259" key="6">
    <source>
        <dbReference type="PROSITE" id="PS50192"/>
    </source>
</evidence>
<reference evidence="7" key="2">
    <citation type="submission" date="2025-08" db="UniProtKB">
        <authorList>
            <consortium name="Ensembl"/>
        </authorList>
    </citation>
    <scope>IDENTIFICATION</scope>
</reference>
<dbReference type="InterPro" id="IPR000727">
    <property type="entry name" value="T_SNARE_dom"/>
</dbReference>
<dbReference type="FunCoup" id="H2YEB9">
    <property type="interactions" value="97"/>
</dbReference>
<keyword evidence="5" id="KW-0812">Transmembrane</keyword>
<comment type="similarity">
    <text evidence="1 2">Belongs to the syntaxin family.</text>
</comment>
<evidence type="ECO:0000256" key="1">
    <source>
        <dbReference type="ARBA" id="ARBA00009063"/>
    </source>
</evidence>
<dbReference type="PROSITE" id="PS00914">
    <property type="entry name" value="SYNTAXIN"/>
    <property type="match status" value="1"/>
</dbReference>
<dbReference type="InParanoid" id="H2YEB9"/>
<keyword evidence="5" id="KW-0472">Membrane</keyword>
<dbReference type="Pfam" id="PF14523">
    <property type="entry name" value="Syntaxin_2"/>
    <property type="match status" value="1"/>
</dbReference>
<dbReference type="CDD" id="cd15847">
    <property type="entry name" value="SNARE_syntaxin7_like"/>
    <property type="match status" value="1"/>
</dbReference>
<protein>
    <recommendedName>
        <fullName evidence="6">t-SNARE coiled-coil homology domain-containing protein</fullName>
    </recommendedName>
</protein>